<dbReference type="AlphaFoldDB" id="A0A3P7NRG2"/>
<dbReference type="PANTHER" id="PTHR10676:SF352">
    <property type="entry name" value="CYTOPLASMIC DYNEIN 2 HEAVY CHAIN 1"/>
    <property type="match status" value="1"/>
</dbReference>
<accession>A0A3P7NRG2</accession>
<dbReference type="GO" id="GO:0005868">
    <property type="term" value="C:cytoplasmic dynein complex"/>
    <property type="evidence" value="ECO:0007669"/>
    <property type="project" value="TreeGrafter"/>
</dbReference>
<protein>
    <recommendedName>
        <fullName evidence="3">Dynein heavy chain tail domain-containing protein</fullName>
    </recommendedName>
</protein>
<proteinExistence type="predicted"/>
<reference evidence="1 2" key="1">
    <citation type="submission" date="2018-11" db="EMBL/GenBank/DDBJ databases">
        <authorList>
            <consortium name="Pathogen Informatics"/>
        </authorList>
    </citation>
    <scope>NUCLEOTIDE SEQUENCE [LARGE SCALE GENOMIC DNA]</scope>
</reference>
<dbReference type="InterPro" id="IPR026983">
    <property type="entry name" value="DHC"/>
</dbReference>
<dbReference type="GO" id="GO:0051959">
    <property type="term" value="F:dynein light intermediate chain binding"/>
    <property type="evidence" value="ECO:0007669"/>
    <property type="project" value="InterPro"/>
</dbReference>
<evidence type="ECO:0008006" key="3">
    <source>
        <dbReference type="Google" id="ProtNLM"/>
    </source>
</evidence>
<dbReference type="GO" id="GO:0005930">
    <property type="term" value="C:axoneme"/>
    <property type="evidence" value="ECO:0007669"/>
    <property type="project" value="TreeGrafter"/>
</dbReference>
<dbReference type="GO" id="GO:0008569">
    <property type="term" value="F:minus-end-directed microtubule motor activity"/>
    <property type="evidence" value="ECO:0007669"/>
    <property type="project" value="TreeGrafter"/>
</dbReference>
<sequence>MKKFIGIPCHFRGVGEFAEMKADGSKVALIFPMIIENQSAGFRVCYRKAEFLFARLAASTERFRDWVALGNVNLDDLVDVECRAISDFENNFRLSQNNAMEIRLHGPVERVTCISASLSKLSFFFVQAIKRRGRAAEELPNEIRIDCFTVNCIPVKNTIEQLLQNLFDALLNCLRRSVQADLVAADAFLTGAISFTTNTSFRQYPSISCPFTDALEKLSQRPQTVEEMSEATARHAELAKGQARLTEQLNCAEDKDRLLKNVSGAGVGALAATRAKWDKFQLMMESFKLMMNEQIEVIYFSAVFSFVFLTLQVLKSNMESRLKVFFGNLEKFAARWYQLRPSTELLHSGDRKQGLEAVQVIRTRKEEFGEMEETLNGLLYVYRKLYRGSKTFPTSIHIRQDCKHFDMAPPNCSLAEELRNNFVELETMWSVYEKFALEVQELSKEDWISFRSRTYVFEEFLSRWFDQLRSEQPSSITAILMKEIDQYRVSFLSD</sequence>
<keyword evidence="2" id="KW-1185">Reference proteome</keyword>
<evidence type="ECO:0000313" key="1">
    <source>
        <dbReference type="EMBL" id="VDN11072.1"/>
    </source>
</evidence>
<dbReference type="EMBL" id="UYRU01050612">
    <property type="protein sequence ID" value="VDN11072.1"/>
    <property type="molecule type" value="Genomic_DNA"/>
</dbReference>
<dbReference type="GO" id="GO:0097729">
    <property type="term" value="C:9+2 motile cilium"/>
    <property type="evidence" value="ECO:0007669"/>
    <property type="project" value="TreeGrafter"/>
</dbReference>
<dbReference type="GO" id="GO:0045505">
    <property type="term" value="F:dynein intermediate chain binding"/>
    <property type="evidence" value="ECO:0007669"/>
    <property type="project" value="InterPro"/>
</dbReference>
<name>A0A3P7NRG2_DIBLA</name>
<dbReference type="GO" id="GO:0060294">
    <property type="term" value="P:cilium movement involved in cell motility"/>
    <property type="evidence" value="ECO:0007669"/>
    <property type="project" value="TreeGrafter"/>
</dbReference>
<dbReference type="PANTHER" id="PTHR10676">
    <property type="entry name" value="DYNEIN HEAVY CHAIN FAMILY PROTEIN"/>
    <property type="match status" value="1"/>
</dbReference>
<dbReference type="OrthoDB" id="6278980at2759"/>
<evidence type="ECO:0000313" key="2">
    <source>
        <dbReference type="Proteomes" id="UP000281553"/>
    </source>
</evidence>
<dbReference type="GO" id="GO:0060271">
    <property type="term" value="P:cilium assembly"/>
    <property type="evidence" value="ECO:0007669"/>
    <property type="project" value="TreeGrafter"/>
</dbReference>
<gene>
    <name evidence="1" type="ORF">DILT_LOCUS6903</name>
</gene>
<dbReference type="GO" id="GO:0035721">
    <property type="term" value="P:intraciliary retrograde transport"/>
    <property type="evidence" value="ECO:0007669"/>
    <property type="project" value="TreeGrafter"/>
</dbReference>
<dbReference type="Proteomes" id="UP000281553">
    <property type="component" value="Unassembled WGS sequence"/>
</dbReference>
<organism evidence="1 2">
    <name type="scientific">Dibothriocephalus latus</name>
    <name type="common">Fish tapeworm</name>
    <name type="synonym">Diphyllobothrium latum</name>
    <dbReference type="NCBI Taxonomy" id="60516"/>
    <lineage>
        <taxon>Eukaryota</taxon>
        <taxon>Metazoa</taxon>
        <taxon>Spiralia</taxon>
        <taxon>Lophotrochozoa</taxon>
        <taxon>Platyhelminthes</taxon>
        <taxon>Cestoda</taxon>
        <taxon>Eucestoda</taxon>
        <taxon>Diphyllobothriidea</taxon>
        <taxon>Diphyllobothriidae</taxon>
        <taxon>Dibothriocephalus</taxon>
    </lineage>
</organism>